<dbReference type="KEGG" id="ntt:TAO_1107"/>
<keyword evidence="2" id="KW-0812">Transmembrane</keyword>
<dbReference type="PANTHER" id="PTHR30203:SF24">
    <property type="entry name" value="BLR4935 PROTEIN"/>
    <property type="match status" value="1"/>
</dbReference>
<dbReference type="RefSeq" id="WP_096527023.1">
    <property type="nucleotide sequence ID" value="NZ_AP014836.1"/>
</dbReference>
<sequence length="458" mass="51267">MGKKFLLSLNTDLSMVKENLGLHSIIPVILWIWFTTSILSIALAEEVVITEQQAIGLFYQRNLDIIAAKYDLEQAKAEEIIAAAIPNPTLNLSSLEIADHYPDHATPAANVQIDQLIELGGKRRLRKESSRLGTQAAESDLQDTIRIFSNAVRHAFYELLLSQESVAIAQEAINSYQKILQASELRLKAGDIAKRDFTRIEVEALNAQSDLDKTLAHLTEARTKLAALLNWPEEAGRFAAENRWPEIKKFYYPLNDEEALINQAILQRPDIRAAQLRIDQANKDLKLAHSLRIPDITVSAGYAHDFGNIVVDSAMVGLSVPLPIFYQHKGEIDKAKVALNNTELQIRQVRQKIRGEIVSAVATWNATTTMVKRYQSGVLHRIAQVQDSAEFAYNHGSTDIIDLIEARRNYKAKMLEYYDTLANRSFAYADLLSALGEHVIDLNSTPSASTTPLEISKR</sequence>
<accession>A0A1Q2SMZ5</accession>
<dbReference type="InterPro" id="IPR003423">
    <property type="entry name" value="OMP_efflux"/>
</dbReference>
<proteinExistence type="inferred from homology"/>
<dbReference type="Gene3D" id="1.20.1600.10">
    <property type="entry name" value="Outer membrane efflux proteins (OEP)"/>
    <property type="match status" value="1"/>
</dbReference>
<dbReference type="OrthoDB" id="7055511at2"/>
<dbReference type="Proteomes" id="UP000243679">
    <property type="component" value="Chromosome"/>
</dbReference>
<evidence type="ECO:0000313" key="4">
    <source>
        <dbReference type="Proteomes" id="UP000243679"/>
    </source>
</evidence>
<dbReference type="PANTHER" id="PTHR30203">
    <property type="entry name" value="OUTER MEMBRANE CATION EFFLUX PROTEIN"/>
    <property type="match status" value="1"/>
</dbReference>
<evidence type="ECO:0000313" key="3">
    <source>
        <dbReference type="EMBL" id="BAW80477.1"/>
    </source>
</evidence>
<dbReference type="InterPro" id="IPR010131">
    <property type="entry name" value="MdtP/NodT-like"/>
</dbReference>
<dbReference type="GO" id="GO:0015562">
    <property type="term" value="F:efflux transmembrane transporter activity"/>
    <property type="evidence" value="ECO:0007669"/>
    <property type="project" value="InterPro"/>
</dbReference>
<keyword evidence="2" id="KW-0472">Membrane</keyword>
<organism evidence="3 4">
    <name type="scientific">Candidatus Nitrosoglobus terrae</name>
    <dbReference type="NCBI Taxonomy" id="1630141"/>
    <lineage>
        <taxon>Bacteria</taxon>
        <taxon>Pseudomonadati</taxon>
        <taxon>Pseudomonadota</taxon>
        <taxon>Gammaproteobacteria</taxon>
        <taxon>Chromatiales</taxon>
        <taxon>Chromatiaceae</taxon>
        <taxon>Candidatus Nitrosoglobus</taxon>
    </lineage>
</organism>
<dbReference type="SUPFAM" id="SSF56954">
    <property type="entry name" value="Outer membrane efflux proteins (OEP)"/>
    <property type="match status" value="1"/>
</dbReference>
<name>A0A1Q2SMZ5_9GAMM</name>
<dbReference type="AlphaFoldDB" id="A0A1Q2SMZ5"/>
<gene>
    <name evidence="3" type="ORF">TAO_1107</name>
</gene>
<comment type="similarity">
    <text evidence="1">Belongs to the outer membrane factor (OMF) (TC 1.B.17) family.</text>
</comment>
<feature type="transmembrane region" description="Helical" evidence="2">
    <location>
        <begin position="20"/>
        <end position="43"/>
    </location>
</feature>
<protein>
    <submittedName>
        <fullName evidence="3">Outer membrane efflux protein</fullName>
    </submittedName>
</protein>
<evidence type="ECO:0000256" key="1">
    <source>
        <dbReference type="ARBA" id="ARBA00007613"/>
    </source>
</evidence>
<dbReference type="EMBL" id="AP014836">
    <property type="protein sequence ID" value="BAW80477.1"/>
    <property type="molecule type" value="Genomic_DNA"/>
</dbReference>
<evidence type="ECO:0000256" key="2">
    <source>
        <dbReference type="SAM" id="Phobius"/>
    </source>
</evidence>
<reference evidence="3 4" key="1">
    <citation type="journal article" date="2017" name="ISME J.">
        <title>An acid-tolerant ammonia-oxidizing ?-proteobacterium from soil.</title>
        <authorList>
            <person name="Hayatsu M."/>
            <person name="Tago K."/>
            <person name="Uchiyama I."/>
            <person name="Toyoda A."/>
            <person name="Wang Y."/>
            <person name="Shimomura Y."/>
            <person name="Okubo T."/>
            <person name="Kurisu F."/>
            <person name="Hirono Y."/>
            <person name="Nonaka K."/>
            <person name="Akiyama H."/>
            <person name="Itoh T."/>
            <person name="Takami H."/>
        </authorList>
    </citation>
    <scope>NUCLEOTIDE SEQUENCE [LARGE SCALE GENOMIC DNA]</scope>
    <source>
        <strain evidence="3 4">TAO100</strain>
    </source>
</reference>
<keyword evidence="4" id="KW-1185">Reference proteome</keyword>
<keyword evidence="2" id="KW-1133">Transmembrane helix</keyword>
<dbReference type="Pfam" id="PF02321">
    <property type="entry name" value="OEP"/>
    <property type="match status" value="2"/>
</dbReference>